<dbReference type="EMBL" id="KZ502527">
    <property type="protein sequence ID" value="PKU77172.1"/>
    <property type="molecule type" value="Genomic_DNA"/>
</dbReference>
<organism evidence="1 2">
    <name type="scientific">Dendrobium catenatum</name>
    <dbReference type="NCBI Taxonomy" id="906689"/>
    <lineage>
        <taxon>Eukaryota</taxon>
        <taxon>Viridiplantae</taxon>
        <taxon>Streptophyta</taxon>
        <taxon>Embryophyta</taxon>
        <taxon>Tracheophyta</taxon>
        <taxon>Spermatophyta</taxon>
        <taxon>Magnoliopsida</taxon>
        <taxon>Liliopsida</taxon>
        <taxon>Asparagales</taxon>
        <taxon>Orchidaceae</taxon>
        <taxon>Epidendroideae</taxon>
        <taxon>Malaxideae</taxon>
        <taxon>Dendrobiinae</taxon>
        <taxon>Dendrobium</taxon>
    </lineage>
</organism>
<sequence length="60" mass="6904">MKAMVQFASLSNASNVSSENYKKHICRNHMDPYSFSLVTLHRVSKRETSNPERWMVSASN</sequence>
<evidence type="ECO:0000313" key="1">
    <source>
        <dbReference type="EMBL" id="PKU77172.1"/>
    </source>
</evidence>
<dbReference type="AlphaFoldDB" id="A0A2I0WNC3"/>
<evidence type="ECO:0000313" key="2">
    <source>
        <dbReference type="Proteomes" id="UP000233837"/>
    </source>
</evidence>
<proteinExistence type="predicted"/>
<gene>
    <name evidence="1" type="ORF">MA16_Dca013207</name>
</gene>
<keyword evidence="2" id="KW-1185">Reference proteome</keyword>
<accession>A0A2I0WNC3</accession>
<reference evidence="1 2" key="2">
    <citation type="journal article" date="2017" name="Nature">
        <title>The Apostasia genome and the evolution of orchids.</title>
        <authorList>
            <person name="Zhang G.Q."/>
            <person name="Liu K.W."/>
            <person name="Li Z."/>
            <person name="Lohaus R."/>
            <person name="Hsiao Y.Y."/>
            <person name="Niu S.C."/>
            <person name="Wang J.Y."/>
            <person name="Lin Y.C."/>
            <person name="Xu Q."/>
            <person name="Chen L.J."/>
            <person name="Yoshida K."/>
            <person name="Fujiwara S."/>
            <person name="Wang Z.W."/>
            <person name="Zhang Y.Q."/>
            <person name="Mitsuda N."/>
            <person name="Wang M."/>
            <person name="Liu G.H."/>
            <person name="Pecoraro L."/>
            <person name="Huang H.X."/>
            <person name="Xiao X.J."/>
            <person name="Lin M."/>
            <person name="Wu X.Y."/>
            <person name="Wu W.L."/>
            <person name="Chen Y.Y."/>
            <person name="Chang S.B."/>
            <person name="Sakamoto S."/>
            <person name="Ohme-Takagi M."/>
            <person name="Yagi M."/>
            <person name="Zeng S.J."/>
            <person name="Shen C.Y."/>
            <person name="Yeh C.M."/>
            <person name="Luo Y.B."/>
            <person name="Tsai W.C."/>
            <person name="Van de Peer Y."/>
            <person name="Liu Z.J."/>
        </authorList>
    </citation>
    <scope>NUCLEOTIDE SEQUENCE [LARGE SCALE GENOMIC DNA]</scope>
    <source>
        <tissue evidence="1">The whole plant</tissue>
    </source>
</reference>
<reference evidence="1 2" key="1">
    <citation type="journal article" date="2016" name="Sci. Rep.">
        <title>The Dendrobium catenatum Lindl. genome sequence provides insights into polysaccharide synthase, floral development and adaptive evolution.</title>
        <authorList>
            <person name="Zhang G.Q."/>
            <person name="Xu Q."/>
            <person name="Bian C."/>
            <person name="Tsai W.C."/>
            <person name="Yeh C.M."/>
            <person name="Liu K.W."/>
            <person name="Yoshida K."/>
            <person name="Zhang L.S."/>
            <person name="Chang S.B."/>
            <person name="Chen F."/>
            <person name="Shi Y."/>
            <person name="Su Y.Y."/>
            <person name="Zhang Y.Q."/>
            <person name="Chen L.J."/>
            <person name="Yin Y."/>
            <person name="Lin M."/>
            <person name="Huang H."/>
            <person name="Deng H."/>
            <person name="Wang Z.W."/>
            <person name="Zhu S.L."/>
            <person name="Zhao X."/>
            <person name="Deng C."/>
            <person name="Niu S.C."/>
            <person name="Huang J."/>
            <person name="Wang M."/>
            <person name="Liu G.H."/>
            <person name="Yang H.J."/>
            <person name="Xiao X.J."/>
            <person name="Hsiao Y.Y."/>
            <person name="Wu W.L."/>
            <person name="Chen Y.Y."/>
            <person name="Mitsuda N."/>
            <person name="Ohme-Takagi M."/>
            <person name="Luo Y.B."/>
            <person name="Van de Peer Y."/>
            <person name="Liu Z.J."/>
        </authorList>
    </citation>
    <scope>NUCLEOTIDE SEQUENCE [LARGE SCALE GENOMIC DNA]</scope>
    <source>
        <tissue evidence="1">The whole plant</tissue>
    </source>
</reference>
<dbReference type="Proteomes" id="UP000233837">
    <property type="component" value="Unassembled WGS sequence"/>
</dbReference>
<protein>
    <submittedName>
        <fullName evidence="1">Uncharacterized protein</fullName>
    </submittedName>
</protein>
<name>A0A2I0WNC3_9ASPA</name>